<feature type="compositionally biased region" description="Polar residues" evidence="1">
    <location>
        <begin position="62"/>
        <end position="77"/>
    </location>
</feature>
<reference evidence="2" key="1">
    <citation type="submission" date="2020-02" db="EMBL/GenBank/DDBJ databases">
        <authorList>
            <person name="Meier V. D."/>
        </authorList>
    </citation>
    <scope>NUCLEOTIDE SEQUENCE</scope>
    <source>
        <strain evidence="2">AVDCRST_MAG23</strain>
    </source>
</reference>
<feature type="non-terminal residue" evidence="2">
    <location>
        <position position="1"/>
    </location>
</feature>
<gene>
    <name evidence="2" type="ORF">AVDCRST_MAG23-2572</name>
</gene>
<name>A0A6J4UEL3_9SPHN</name>
<dbReference type="EMBL" id="CADCWD010000086">
    <property type="protein sequence ID" value="CAA9546281.1"/>
    <property type="molecule type" value="Genomic_DNA"/>
</dbReference>
<feature type="region of interest" description="Disordered" evidence="1">
    <location>
        <begin position="16"/>
        <end position="101"/>
    </location>
</feature>
<feature type="compositionally biased region" description="Gly residues" evidence="1">
    <location>
        <begin position="82"/>
        <end position="93"/>
    </location>
</feature>
<feature type="compositionally biased region" description="Low complexity" evidence="1">
    <location>
        <begin position="45"/>
        <end position="54"/>
    </location>
</feature>
<organism evidence="2">
    <name type="scientific">uncultured Sphingosinicella sp</name>
    <dbReference type="NCBI Taxonomy" id="478748"/>
    <lineage>
        <taxon>Bacteria</taxon>
        <taxon>Pseudomonadati</taxon>
        <taxon>Pseudomonadota</taxon>
        <taxon>Alphaproteobacteria</taxon>
        <taxon>Sphingomonadales</taxon>
        <taxon>Sphingosinicellaceae</taxon>
        <taxon>Sphingosinicella</taxon>
        <taxon>environmental samples</taxon>
    </lineage>
</organism>
<sequence>DVVRMARALDHAGAGRNDHALDHWSDRGDPVGKLARPDGGGGAAAGAPSTAGAADTRIACTRPSTDSRGAGSPSVSAAQGAGCPGSGRTGQGGSRRLAGGDHLRLARVGRHCRARHRHLLAHAPPAAAYGRCAGGDQPRRASHQLLATQPSL</sequence>
<accession>A0A6J4UEL3</accession>
<feature type="non-terminal residue" evidence="2">
    <location>
        <position position="152"/>
    </location>
</feature>
<proteinExistence type="predicted"/>
<feature type="compositionally biased region" description="Basic and acidic residues" evidence="1">
    <location>
        <begin position="16"/>
        <end position="30"/>
    </location>
</feature>
<evidence type="ECO:0000313" key="2">
    <source>
        <dbReference type="EMBL" id="CAA9546281.1"/>
    </source>
</evidence>
<dbReference type="AlphaFoldDB" id="A0A6J4UEL3"/>
<protein>
    <submittedName>
        <fullName evidence="2">Uncharacterized protein</fullName>
    </submittedName>
</protein>
<evidence type="ECO:0000256" key="1">
    <source>
        <dbReference type="SAM" id="MobiDB-lite"/>
    </source>
</evidence>